<protein>
    <recommendedName>
        <fullName evidence="3">Lysine-N-methylase</fullName>
    </recommendedName>
</protein>
<dbReference type="KEGG" id="ruj:E5Z56_04315"/>
<dbReference type="EMBL" id="CP039381">
    <property type="protein sequence ID" value="QCT06633.1"/>
    <property type="molecule type" value="Genomic_DNA"/>
</dbReference>
<dbReference type="AlphaFoldDB" id="A0A4V1G514"/>
<keyword evidence="2" id="KW-1185">Reference proteome</keyword>
<name>A0A4V1G514_9FIRM</name>
<proteinExistence type="predicted"/>
<reference evidence="1 2" key="1">
    <citation type="submission" date="2019-04" db="EMBL/GenBank/DDBJ databases">
        <authorList>
            <person name="Embree M."/>
            <person name="Gaffney J.R."/>
        </authorList>
    </citation>
    <scope>NUCLEOTIDE SEQUENCE [LARGE SCALE GENOMIC DNA]</scope>
    <source>
        <strain evidence="1 2">JE7A12</strain>
    </source>
</reference>
<dbReference type="Proteomes" id="UP000301475">
    <property type="component" value="Chromosome"/>
</dbReference>
<dbReference type="OrthoDB" id="86584at2"/>
<evidence type="ECO:0000313" key="1">
    <source>
        <dbReference type="EMBL" id="QCT06633.1"/>
    </source>
</evidence>
<accession>A0A4V1G514</accession>
<evidence type="ECO:0008006" key="3">
    <source>
        <dbReference type="Google" id="ProtNLM"/>
    </source>
</evidence>
<organism evidence="1 2">
    <name type="scientific">Ruminococcus bovis</name>
    <dbReference type="NCBI Taxonomy" id="2564099"/>
    <lineage>
        <taxon>Bacteria</taxon>
        <taxon>Bacillati</taxon>
        <taxon>Bacillota</taxon>
        <taxon>Clostridia</taxon>
        <taxon>Eubacteriales</taxon>
        <taxon>Oscillospiraceae</taxon>
        <taxon>Ruminococcus</taxon>
    </lineage>
</organism>
<dbReference type="NCBIfam" id="NF038110">
    <property type="entry name" value="Lys_methyl_FliB"/>
    <property type="match status" value="1"/>
</dbReference>
<evidence type="ECO:0000313" key="2">
    <source>
        <dbReference type="Proteomes" id="UP000301475"/>
    </source>
</evidence>
<gene>
    <name evidence="1" type="ORF">E5Z56_04315</name>
</gene>
<sequence>MVTVKPDYYDDFRCLMGECPSSCCTLWQIDVDEKTYEYYQKLDTPYGEYIRSQIDNIGDEHWIKVYNGRCAFLNDENLCDMHCQIGPKHMAFTCRQYPDFTIACDTYEVTGRTLSCPYVANRIVREKSKTKLIIEGKSHDEYENEIFHIVNKCIEIAQDDSIKYRDREKAIIDYIRKEQMYLVEKFKVDEIFMTEDNKTIWDYCDTLNSLNVVTEKWPKILSQLEELEYSENDIVKFEEYLGDREKEYENILVYFLYKHIMYSTNDGNVFQRVRFAIIATRIIFMVGLMKFIENEEFTTEDNIKVAYIFSKEIEHDDENIDTILEDISLGMI</sequence>
<dbReference type="RefSeq" id="WP_138156691.1">
    <property type="nucleotide sequence ID" value="NZ_CP039381.1"/>
</dbReference>